<evidence type="ECO:0000313" key="1">
    <source>
        <dbReference type="EMBL" id="CAG8681366.1"/>
    </source>
</evidence>
<name>A0ACA9NYK9_9GLOM</name>
<dbReference type="Proteomes" id="UP000789366">
    <property type="component" value="Unassembled WGS sequence"/>
</dbReference>
<accession>A0ACA9NYK9</accession>
<sequence length="126" mass="14580">EVLIFHSSNGDLQDPTRGDNRSESRETFDEFIYEDEDLNETEGYYMKESVLEEADVKSPAIYLTAVEDMPTQKSEPSRCNIGLDDWHKEQACKFFDQKKGLFAQDIRELEETLVLTHMINIGEARP</sequence>
<protein>
    <submittedName>
        <fullName evidence="1">6481_t:CDS:1</fullName>
    </submittedName>
</protein>
<gene>
    <name evidence="1" type="ORF">SPELUC_LOCUS10174</name>
</gene>
<keyword evidence="2" id="KW-1185">Reference proteome</keyword>
<dbReference type="EMBL" id="CAJVPW010018378">
    <property type="protein sequence ID" value="CAG8681366.1"/>
    <property type="molecule type" value="Genomic_DNA"/>
</dbReference>
<organism evidence="1 2">
    <name type="scientific">Cetraspora pellucida</name>
    <dbReference type="NCBI Taxonomy" id="1433469"/>
    <lineage>
        <taxon>Eukaryota</taxon>
        <taxon>Fungi</taxon>
        <taxon>Fungi incertae sedis</taxon>
        <taxon>Mucoromycota</taxon>
        <taxon>Glomeromycotina</taxon>
        <taxon>Glomeromycetes</taxon>
        <taxon>Diversisporales</taxon>
        <taxon>Gigasporaceae</taxon>
        <taxon>Cetraspora</taxon>
    </lineage>
</organism>
<evidence type="ECO:0000313" key="2">
    <source>
        <dbReference type="Proteomes" id="UP000789366"/>
    </source>
</evidence>
<comment type="caution">
    <text evidence="1">The sequence shown here is derived from an EMBL/GenBank/DDBJ whole genome shotgun (WGS) entry which is preliminary data.</text>
</comment>
<proteinExistence type="predicted"/>
<reference evidence="1" key="1">
    <citation type="submission" date="2021-06" db="EMBL/GenBank/DDBJ databases">
        <authorList>
            <person name="Kallberg Y."/>
            <person name="Tangrot J."/>
            <person name="Rosling A."/>
        </authorList>
    </citation>
    <scope>NUCLEOTIDE SEQUENCE</scope>
    <source>
        <strain evidence="1">28 12/20/2015</strain>
    </source>
</reference>
<feature type="non-terminal residue" evidence="1">
    <location>
        <position position="1"/>
    </location>
</feature>